<comment type="caution">
    <text evidence="8">The sequence shown here is derived from an EMBL/GenBank/DDBJ whole genome shotgun (WGS) entry which is preliminary data.</text>
</comment>
<organism evidence="8 9">
    <name type="scientific">Microterricola pindariensis</name>
    <dbReference type="NCBI Taxonomy" id="478010"/>
    <lineage>
        <taxon>Bacteria</taxon>
        <taxon>Bacillati</taxon>
        <taxon>Actinomycetota</taxon>
        <taxon>Actinomycetes</taxon>
        <taxon>Micrococcales</taxon>
        <taxon>Microbacteriaceae</taxon>
        <taxon>Microterricola</taxon>
    </lineage>
</organism>
<evidence type="ECO:0000259" key="7">
    <source>
        <dbReference type="Pfam" id="PF04138"/>
    </source>
</evidence>
<feature type="domain" description="GtrA/DPMS transmembrane" evidence="7">
    <location>
        <begin position="22"/>
        <end position="149"/>
    </location>
</feature>
<evidence type="ECO:0000256" key="1">
    <source>
        <dbReference type="ARBA" id="ARBA00004141"/>
    </source>
</evidence>
<evidence type="ECO:0000256" key="6">
    <source>
        <dbReference type="SAM" id="Phobius"/>
    </source>
</evidence>
<dbReference type="PANTHER" id="PTHR38459">
    <property type="entry name" value="PROPHAGE BACTOPRENOL-LINKED GLUCOSE TRANSLOCASE HOMOLOG"/>
    <property type="match status" value="1"/>
</dbReference>
<feature type="transmembrane region" description="Helical" evidence="6">
    <location>
        <begin position="20"/>
        <end position="41"/>
    </location>
</feature>
<comment type="subcellular location">
    <subcellularLocation>
        <location evidence="1">Membrane</location>
        <topology evidence="1">Multi-pass membrane protein</topology>
    </subcellularLocation>
</comment>
<dbReference type="InterPro" id="IPR007267">
    <property type="entry name" value="GtrA_DPMS_TM"/>
</dbReference>
<evidence type="ECO:0000256" key="2">
    <source>
        <dbReference type="ARBA" id="ARBA00009399"/>
    </source>
</evidence>
<feature type="transmembrane region" description="Helical" evidence="6">
    <location>
        <begin position="125"/>
        <end position="143"/>
    </location>
</feature>
<keyword evidence="5 6" id="KW-0472">Membrane</keyword>
<reference evidence="8 9" key="1">
    <citation type="journal article" date="2008" name="Int. J. Syst. Evol. Microbiol.">
        <title>Leifsonia pindariensis sp. nov., isolated from the Pindari glacier of the Indian Himalayas, and emended description of the genus Leifsonia.</title>
        <authorList>
            <person name="Reddy G.S."/>
            <person name="Prabagaran S.R."/>
            <person name="Shivaji S."/>
        </authorList>
    </citation>
    <scope>NUCLEOTIDE SEQUENCE [LARGE SCALE GENOMIC DNA]</scope>
    <source>
        <strain evidence="8 9">PON 10</strain>
    </source>
</reference>
<dbReference type="PANTHER" id="PTHR38459:SF1">
    <property type="entry name" value="PROPHAGE BACTOPRENOL-LINKED GLUCOSE TRANSLOCASE HOMOLOG"/>
    <property type="match status" value="1"/>
</dbReference>
<evidence type="ECO:0000256" key="3">
    <source>
        <dbReference type="ARBA" id="ARBA00022692"/>
    </source>
</evidence>
<dbReference type="RefSeq" id="WP_104474719.1">
    <property type="nucleotide sequence ID" value="NZ_MPZN01000012.1"/>
</dbReference>
<proteinExistence type="inferred from homology"/>
<evidence type="ECO:0000313" key="8">
    <source>
        <dbReference type="EMBL" id="PPL19495.1"/>
    </source>
</evidence>
<protein>
    <submittedName>
        <fullName evidence="8">GtrA family protein</fullName>
    </submittedName>
</protein>
<keyword evidence="4 6" id="KW-1133">Transmembrane helix</keyword>
<dbReference type="EMBL" id="MPZN01000012">
    <property type="protein sequence ID" value="PPL19495.1"/>
    <property type="molecule type" value="Genomic_DNA"/>
</dbReference>
<dbReference type="InterPro" id="IPR051401">
    <property type="entry name" value="GtrA_CellWall_Glycosyl"/>
</dbReference>
<comment type="similarity">
    <text evidence="2">Belongs to the GtrA family.</text>
</comment>
<accession>A0ABX5AXC6</accession>
<feature type="transmembrane region" description="Helical" evidence="6">
    <location>
        <begin position="53"/>
        <end position="73"/>
    </location>
</feature>
<evidence type="ECO:0000256" key="4">
    <source>
        <dbReference type="ARBA" id="ARBA00022989"/>
    </source>
</evidence>
<keyword evidence="9" id="KW-1185">Reference proteome</keyword>
<evidence type="ECO:0000313" key="9">
    <source>
        <dbReference type="Proteomes" id="UP000237755"/>
    </source>
</evidence>
<dbReference type="Pfam" id="PF04138">
    <property type="entry name" value="GtrA_DPMS_TM"/>
    <property type="match status" value="1"/>
</dbReference>
<feature type="transmembrane region" description="Helical" evidence="6">
    <location>
        <begin position="94"/>
        <end position="113"/>
    </location>
</feature>
<keyword evidence="3 6" id="KW-0812">Transmembrane</keyword>
<gene>
    <name evidence="8" type="ORF">GY24_05395</name>
</gene>
<sequence>MAQLPARGKRARFQALMVQVAKFGAVGAVGLVVDVALFNLLRTTVLSPELVASGPLIAKSISTTVAILVNWVGNRLWTFGKQRTGRTLREGIEFFVVSAAGMAISVGCLWFSREVLGFTSLLADNIASNVVGLALGAAFRFLLYRYWVFAPRRAALAD</sequence>
<evidence type="ECO:0000256" key="5">
    <source>
        <dbReference type="ARBA" id="ARBA00023136"/>
    </source>
</evidence>
<name>A0ABX5AXC6_9MICO</name>
<dbReference type="Proteomes" id="UP000237755">
    <property type="component" value="Unassembled WGS sequence"/>
</dbReference>